<sequence>MDTMYDQLDFFNTFLSNTTEKKLFIESFAKKFHFERKRNFLDLGCNEGVLTLKLMNQIQPCLAPDSFLVGVDPCANAIDAFSKKELPDNLSARFHAETAEAFLEKNTQTFDWVIASHCLYWSDDLKRSVDMILNSARSGVIVMRGAYGVSQLRE</sequence>
<protein>
    <submittedName>
        <fullName evidence="1">Uncharacterized protein</fullName>
    </submittedName>
</protein>
<reference evidence="1 2" key="1">
    <citation type="journal article" date="2014" name="Nature">
        <title>An environmental bacterial taxon with a large and distinct metabolic repertoire.</title>
        <authorList>
            <person name="Wilson M.C."/>
            <person name="Mori T."/>
            <person name="Ruckert C."/>
            <person name="Uria A.R."/>
            <person name="Helf M.J."/>
            <person name="Takada K."/>
            <person name="Gernert C."/>
            <person name="Steffens U.A."/>
            <person name="Heycke N."/>
            <person name="Schmitt S."/>
            <person name="Rinke C."/>
            <person name="Helfrich E.J."/>
            <person name="Brachmann A.O."/>
            <person name="Gurgui C."/>
            <person name="Wakimoto T."/>
            <person name="Kracht M."/>
            <person name="Crusemann M."/>
            <person name="Hentschel U."/>
            <person name="Abe I."/>
            <person name="Matsunaga S."/>
            <person name="Kalinowski J."/>
            <person name="Takeyama H."/>
            <person name="Piel J."/>
        </authorList>
    </citation>
    <scope>NUCLEOTIDE SEQUENCE [LARGE SCALE GENOMIC DNA]</scope>
    <source>
        <strain evidence="2">TSY1</strain>
    </source>
</reference>
<proteinExistence type="predicted"/>
<dbReference type="AlphaFoldDB" id="W4LNL5"/>
<dbReference type="CDD" id="cd02440">
    <property type="entry name" value="AdoMet_MTases"/>
    <property type="match status" value="1"/>
</dbReference>
<dbReference type="Gene3D" id="3.40.50.150">
    <property type="entry name" value="Vaccinia Virus protein VP39"/>
    <property type="match status" value="1"/>
</dbReference>
<comment type="caution">
    <text evidence="1">The sequence shown here is derived from an EMBL/GenBank/DDBJ whole genome shotgun (WGS) entry which is preliminary data.</text>
</comment>
<keyword evidence="2" id="KW-1185">Reference proteome</keyword>
<name>W4LNL5_ENTF1</name>
<dbReference type="InterPro" id="IPR029063">
    <property type="entry name" value="SAM-dependent_MTases_sf"/>
</dbReference>
<feature type="non-terminal residue" evidence="1">
    <location>
        <position position="154"/>
    </location>
</feature>
<dbReference type="Proteomes" id="UP000019141">
    <property type="component" value="Unassembled WGS sequence"/>
</dbReference>
<dbReference type="HOGENOM" id="CLU_1707899_0_0_7"/>
<dbReference type="Pfam" id="PF13489">
    <property type="entry name" value="Methyltransf_23"/>
    <property type="match status" value="1"/>
</dbReference>
<dbReference type="SUPFAM" id="SSF53335">
    <property type="entry name" value="S-adenosyl-L-methionine-dependent methyltransferases"/>
    <property type="match status" value="1"/>
</dbReference>
<gene>
    <name evidence="1" type="ORF">ETSY1_14055</name>
</gene>
<accession>W4LNL5</accession>
<evidence type="ECO:0000313" key="1">
    <source>
        <dbReference type="EMBL" id="ETW99683.1"/>
    </source>
</evidence>
<evidence type="ECO:0000313" key="2">
    <source>
        <dbReference type="Proteomes" id="UP000019141"/>
    </source>
</evidence>
<organism evidence="1 2">
    <name type="scientific">Entotheonella factor</name>
    <dbReference type="NCBI Taxonomy" id="1429438"/>
    <lineage>
        <taxon>Bacteria</taxon>
        <taxon>Pseudomonadati</taxon>
        <taxon>Nitrospinota/Tectimicrobiota group</taxon>
        <taxon>Candidatus Tectimicrobiota</taxon>
        <taxon>Candidatus Entotheonellia</taxon>
        <taxon>Candidatus Entotheonellales</taxon>
        <taxon>Candidatus Entotheonellaceae</taxon>
        <taxon>Candidatus Entotheonella</taxon>
    </lineage>
</organism>
<dbReference type="EMBL" id="AZHW01000413">
    <property type="protein sequence ID" value="ETW99683.1"/>
    <property type="molecule type" value="Genomic_DNA"/>
</dbReference>